<reference evidence="6 7" key="1">
    <citation type="journal article" date="2019" name="Int. J. Syst. Evol. Microbiol.">
        <title>The Global Catalogue of Microorganisms (GCM) 10K type strain sequencing project: providing services to taxonomists for standard genome sequencing and annotation.</title>
        <authorList>
            <consortium name="The Broad Institute Genomics Platform"/>
            <consortium name="The Broad Institute Genome Sequencing Center for Infectious Disease"/>
            <person name="Wu L."/>
            <person name="Ma J."/>
        </authorList>
    </citation>
    <scope>NUCLEOTIDE SEQUENCE [LARGE SCALE GENOMIC DNA]</scope>
    <source>
        <strain evidence="6 7">JCM 16327</strain>
    </source>
</reference>
<dbReference type="GeneID" id="68573366"/>
<organism evidence="6 7">
    <name type="scientific">Salarchaeum japonicum</name>
    <dbReference type="NCBI Taxonomy" id="555573"/>
    <lineage>
        <taxon>Archaea</taxon>
        <taxon>Methanobacteriati</taxon>
        <taxon>Methanobacteriota</taxon>
        <taxon>Stenosarchaea group</taxon>
        <taxon>Halobacteria</taxon>
        <taxon>Halobacteriales</taxon>
        <taxon>Halobacteriaceae</taxon>
    </lineage>
</organism>
<evidence type="ECO:0000256" key="1">
    <source>
        <dbReference type="ARBA" id="ARBA00001933"/>
    </source>
</evidence>
<accession>A0AAV3T2R1</accession>
<dbReference type="GO" id="GO:0009097">
    <property type="term" value="P:isoleucine biosynthetic process"/>
    <property type="evidence" value="ECO:0007669"/>
    <property type="project" value="TreeGrafter"/>
</dbReference>
<evidence type="ECO:0000256" key="3">
    <source>
        <dbReference type="ARBA" id="ARBA00023239"/>
    </source>
</evidence>
<name>A0AAV3T2R1_9EURY</name>
<dbReference type="InterPro" id="IPR036052">
    <property type="entry name" value="TrpB-like_PALP_sf"/>
</dbReference>
<keyword evidence="2" id="KW-0663">Pyridoxal phosphate</keyword>
<dbReference type="RefSeq" id="WP_227260093.1">
    <property type="nucleotide sequence ID" value="NZ_BAAADU010000002.1"/>
</dbReference>
<comment type="caution">
    <text evidence="6">The sequence shown here is derived from an EMBL/GenBank/DDBJ whole genome shotgun (WGS) entry which is preliminary data.</text>
</comment>
<feature type="compositionally biased region" description="Basic and acidic residues" evidence="4">
    <location>
        <begin position="362"/>
        <end position="372"/>
    </location>
</feature>
<dbReference type="EMBL" id="BAAADU010000002">
    <property type="protein sequence ID" value="GAA0655786.1"/>
    <property type="molecule type" value="Genomic_DNA"/>
</dbReference>
<evidence type="ECO:0000313" key="7">
    <source>
        <dbReference type="Proteomes" id="UP001500194"/>
    </source>
</evidence>
<keyword evidence="3" id="KW-0456">Lyase</keyword>
<evidence type="ECO:0000259" key="5">
    <source>
        <dbReference type="Pfam" id="PF00291"/>
    </source>
</evidence>
<evidence type="ECO:0000313" key="6">
    <source>
        <dbReference type="EMBL" id="GAA0655786.1"/>
    </source>
</evidence>
<dbReference type="InterPro" id="IPR001926">
    <property type="entry name" value="TrpB-like_PALP"/>
</dbReference>
<comment type="cofactor">
    <cofactor evidence="1">
        <name>pyridoxal 5'-phosphate</name>
        <dbReference type="ChEBI" id="CHEBI:597326"/>
    </cofactor>
</comment>
<dbReference type="PANTHER" id="PTHR48078:SF6">
    <property type="entry name" value="L-THREONINE DEHYDRATASE CATABOLIC TDCB"/>
    <property type="match status" value="1"/>
</dbReference>
<dbReference type="GO" id="GO:0003941">
    <property type="term" value="F:L-serine ammonia-lyase activity"/>
    <property type="evidence" value="ECO:0007669"/>
    <property type="project" value="TreeGrafter"/>
</dbReference>
<dbReference type="Gene3D" id="3.40.50.1100">
    <property type="match status" value="2"/>
</dbReference>
<keyword evidence="7" id="KW-1185">Reference proteome</keyword>
<protein>
    <submittedName>
        <fullName evidence="6">Threonine synthase</fullName>
    </submittedName>
</protein>
<evidence type="ECO:0000256" key="2">
    <source>
        <dbReference type="ARBA" id="ARBA00022898"/>
    </source>
</evidence>
<feature type="region of interest" description="Disordered" evidence="4">
    <location>
        <begin position="362"/>
        <end position="383"/>
    </location>
</feature>
<dbReference type="GO" id="GO:0004794">
    <property type="term" value="F:threonine deaminase activity"/>
    <property type="evidence" value="ECO:0007669"/>
    <property type="project" value="TreeGrafter"/>
</dbReference>
<dbReference type="Pfam" id="PF00291">
    <property type="entry name" value="PALP"/>
    <property type="match status" value="1"/>
</dbReference>
<dbReference type="PANTHER" id="PTHR48078">
    <property type="entry name" value="THREONINE DEHYDRATASE, MITOCHONDRIAL-RELATED"/>
    <property type="match status" value="1"/>
</dbReference>
<feature type="domain" description="Tryptophan synthase beta chain-like PALP" evidence="5">
    <location>
        <begin position="60"/>
        <end position="358"/>
    </location>
</feature>
<dbReference type="AlphaFoldDB" id="A0AAV3T2R1"/>
<proteinExistence type="predicted"/>
<dbReference type="InterPro" id="IPR050147">
    <property type="entry name" value="Ser/Thr_Dehydratase"/>
</dbReference>
<gene>
    <name evidence="6" type="primary">thrC_2</name>
    <name evidence="6" type="ORF">GCM10009019_19520</name>
</gene>
<dbReference type="CDD" id="cd01563">
    <property type="entry name" value="Thr-synth_1"/>
    <property type="match status" value="1"/>
</dbReference>
<evidence type="ECO:0000256" key="4">
    <source>
        <dbReference type="SAM" id="MobiDB-lite"/>
    </source>
</evidence>
<dbReference type="GO" id="GO:0006565">
    <property type="term" value="P:L-serine catabolic process"/>
    <property type="evidence" value="ECO:0007669"/>
    <property type="project" value="TreeGrafter"/>
</dbReference>
<sequence length="383" mass="39921">MPDLVCDACGNTYPAGDRQHCDCGETLWYELATDFAWPAESGSLWAYGDLLPASDPVGIERAAGGTPLVRAPRLDDYAGCRIRVKDESANPTGSFKDRGTAVATAALRERGADAIGTVSHGNMAMSTAAHAASAGMDAVVLVPDDIPEERLGHIARYDPELYAVSGDYGRLYEASFSLAPTFVNSDSPLRVAGQKTTVAELLHQFDGAPDAVVVPVSSGGHASGTWKAVRELHAAGALDSVPELHFVQAAACDPIARAYRNGDDTVTPVADGGGETVAYSIANANPPSGNRVLRAARDTGGSVLSVDDDAIRDAQRALATHAGLAVEAASATSLAAVRELTAEGRLDASDDVAVVATGTGFRERPPTPDTVHRVTQGELREQF</sequence>
<dbReference type="SUPFAM" id="SSF53686">
    <property type="entry name" value="Tryptophan synthase beta subunit-like PLP-dependent enzymes"/>
    <property type="match status" value="1"/>
</dbReference>
<dbReference type="Proteomes" id="UP001500194">
    <property type="component" value="Unassembled WGS sequence"/>
</dbReference>
<dbReference type="GO" id="GO:0006567">
    <property type="term" value="P:L-threonine catabolic process"/>
    <property type="evidence" value="ECO:0007669"/>
    <property type="project" value="TreeGrafter"/>
</dbReference>